<evidence type="ECO:0000313" key="3">
    <source>
        <dbReference type="EMBL" id="KAG0249581.1"/>
    </source>
</evidence>
<keyword evidence="4" id="KW-1185">Reference proteome</keyword>
<keyword evidence="1" id="KW-0560">Oxidoreductase</keyword>
<accession>A0A9P6PLS6</accession>
<evidence type="ECO:0000313" key="4">
    <source>
        <dbReference type="Proteomes" id="UP000726737"/>
    </source>
</evidence>
<reference evidence="3" key="1">
    <citation type="journal article" date="2020" name="Fungal Divers.">
        <title>Resolving the Mortierellaceae phylogeny through synthesis of multi-gene phylogenetics and phylogenomics.</title>
        <authorList>
            <person name="Vandepol N."/>
            <person name="Liber J."/>
            <person name="Desiro A."/>
            <person name="Na H."/>
            <person name="Kennedy M."/>
            <person name="Barry K."/>
            <person name="Grigoriev I.V."/>
            <person name="Miller A.N."/>
            <person name="O'Donnell K."/>
            <person name="Stajich J.E."/>
            <person name="Bonito G."/>
        </authorList>
    </citation>
    <scope>NUCLEOTIDE SEQUENCE</scope>
    <source>
        <strain evidence="3">KOD948</strain>
    </source>
</reference>
<evidence type="ECO:0000256" key="1">
    <source>
        <dbReference type="ARBA" id="ARBA00023002"/>
    </source>
</evidence>
<name>A0A9P6PLS6_9FUNG</name>
<dbReference type="FunFam" id="3.40.50.720:FF:000121">
    <property type="entry name" value="Prostaglandin reductase 2"/>
    <property type="match status" value="1"/>
</dbReference>
<dbReference type="Pfam" id="PF16884">
    <property type="entry name" value="ADH_N_2"/>
    <property type="match status" value="1"/>
</dbReference>
<dbReference type="PANTHER" id="PTHR43205">
    <property type="entry name" value="PROSTAGLANDIN REDUCTASE"/>
    <property type="match status" value="1"/>
</dbReference>
<protein>
    <recommendedName>
        <fullName evidence="2">Enoyl reductase (ER) domain-containing protein</fullName>
    </recommendedName>
</protein>
<sequence>MTAGMQITNTRVLISHIPEGVAPNKDHFRAETITVDAPVLKKDELLVKNLIFSLDPYIRHEFPEGKIESLVTGFAIARVVSTNNENFPVGSLVFSPSTWETYTHFHEPQYIADITMLDGAMDPSVPLPAYNGVLGVPGFTAWDSLNRIGDLKAGETIYISSAAGTLGQLAGQLAKRKGLRVIGSAGTDEKVSFLKNELGFDGAFNYKTQDRRTALTELVGEAGLDIYYDLVGDDTTEIAIDLLNPHGRILAVGILLIHQNSEPYAPKNLINILFKQLRYQGYIVFEHYGGLGRFWEEMTVLVAKGEIKYTDTVLKHGVEAIGETYVKFLSGAFQGKVNIQVAEV</sequence>
<dbReference type="InterPro" id="IPR036291">
    <property type="entry name" value="NAD(P)-bd_dom_sf"/>
</dbReference>
<dbReference type="SMART" id="SM00829">
    <property type="entry name" value="PKS_ER"/>
    <property type="match status" value="1"/>
</dbReference>
<dbReference type="InterPro" id="IPR020843">
    <property type="entry name" value="ER"/>
</dbReference>
<dbReference type="Gene3D" id="3.40.50.720">
    <property type="entry name" value="NAD(P)-binding Rossmann-like Domain"/>
    <property type="match status" value="1"/>
</dbReference>
<dbReference type="OrthoDB" id="809632at2759"/>
<proteinExistence type="predicted"/>
<dbReference type="InterPro" id="IPR013149">
    <property type="entry name" value="ADH-like_C"/>
</dbReference>
<dbReference type="PANTHER" id="PTHR43205:SF7">
    <property type="entry name" value="PROSTAGLANDIN REDUCTASE 1"/>
    <property type="match status" value="1"/>
</dbReference>
<feature type="domain" description="Enoyl reductase (ER)" evidence="2">
    <location>
        <begin position="45"/>
        <end position="339"/>
    </location>
</feature>
<dbReference type="Proteomes" id="UP000726737">
    <property type="component" value="Unassembled WGS sequence"/>
</dbReference>
<dbReference type="SUPFAM" id="SSF51735">
    <property type="entry name" value="NAD(P)-binding Rossmann-fold domains"/>
    <property type="match status" value="1"/>
</dbReference>
<dbReference type="InterPro" id="IPR011032">
    <property type="entry name" value="GroES-like_sf"/>
</dbReference>
<dbReference type="InterPro" id="IPR041694">
    <property type="entry name" value="ADH_N_2"/>
</dbReference>
<dbReference type="Pfam" id="PF00107">
    <property type="entry name" value="ADH_zinc_N"/>
    <property type="match status" value="1"/>
</dbReference>
<evidence type="ECO:0000259" key="2">
    <source>
        <dbReference type="SMART" id="SM00829"/>
    </source>
</evidence>
<dbReference type="EMBL" id="JAAAJA010000796">
    <property type="protein sequence ID" value="KAG0249581.1"/>
    <property type="molecule type" value="Genomic_DNA"/>
</dbReference>
<dbReference type="SUPFAM" id="SSF50129">
    <property type="entry name" value="GroES-like"/>
    <property type="match status" value="1"/>
</dbReference>
<organism evidence="3 4">
    <name type="scientific">Mortierella polycephala</name>
    <dbReference type="NCBI Taxonomy" id="41804"/>
    <lineage>
        <taxon>Eukaryota</taxon>
        <taxon>Fungi</taxon>
        <taxon>Fungi incertae sedis</taxon>
        <taxon>Mucoromycota</taxon>
        <taxon>Mortierellomycotina</taxon>
        <taxon>Mortierellomycetes</taxon>
        <taxon>Mortierellales</taxon>
        <taxon>Mortierellaceae</taxon>
        <taxon>Mortierella</taxon>
    </lineage>
</organism>
<gene>
    <name evidence="3" type="ORF">BG011_009122</name>
</gene>
<dbReference type="AlphaFoldDB" id="A0A9P6PLS6"/>
<dbReference type="Gene3D" id="3.90.180.10">
    <property type="entry name" value="Medium-chain alcohol dehydrogenases, catalytic domain"/>
    <property type="match status" value="1"/>
</dbReference>
<dbReference type="GO" id="GO:0016628">
    <property type="term" value="F:oxidoreductase activity, acting on the CH-CH group of donors, NAD or NADP as acceptor"/>
    <property type="evidence" value="ECO:0007669"/>
    <property type="project" value="InterPro"/>
</dbReference>
<dbReference type="InterPro" id="IPR045010">
    <property type="entry name" value="MDR_fam"/>
</dbReference>
<dbReference type="CDD" id="cd05288">
    <property type="entry name" value="PGDH"/>
    <property type="match status" value="1"/>
</dbReference>
<comment type="caution">
    <text evidence="3">The sequence shown here is derived from an EMBL/GenBank/DDBJ whole genome shotgun (WGS) entry which is preliminary data.</text>
</comment>